<name>Q2H4E0_CHAGB</name>
<evidence type="ECO:0000313" key="2">
    <source>
        <dbReference type="EMBL" id="EAQ89856.1"/>
    </source>
</evidence>
<dbReference type="InParanoid" id="Q2H4E0"/>
<dbReference type="Proteomes" id="UP000001056">
    <property type="component" value="Unassembled WGS sequence"/>
</dbReference>
<dbReference type="EMBL" id="CH408031">
    <property type="protein sequence ID" value="EAQ89856.1"/>
    <property type="molecule type" value="Genomic_DNA"/>
</dbReference>
<keyword evidence="3" id="KW-1185">Reference proteome</keyword>
<feature type="region of interest" description="Disordered" evidence="1">
    <location>
        <begin position="589"/>
        <end position="624"/>
    </location>
</feature>
<dbReference type="AlphaFoldDB" id="Q2H4E0"/>
<dbReference type="STRING" id="306901.Q2H4E0"/>
<dbReference type="GeneID" id="4391423"/>
<dbReference type="RefSeq" id="XP_001222570.1">
    <property type="nucleotide sequence ID" value="XM_001222569.1"/>
</dbReference>
<protein>
    <submittedName>
        <fullName evidence="2">Uncharacterized protein</fullName>
    </submittedName>
</protein>
<feature type="region of interest" description="Disordered" evidence="1">
    <location>
        <begin position="1"/>
        <end position="85"/>
    </location>
</feature>
<dbReference type="OrthoDB" id="5350396at2759"/>
<gene>
    <name evidence="2" type="ORF">CHGG_06475</name>
</gene>
<feature type="compositionally biased region" description="Pro residues" evidence="1">
    <location>
        <begin position="34"/>
        <end position="43"/>
    </location>
</feature>
<sequence length="624" mass="70109">MARPGRITSFFKPVSKSPQSPQPKAALRAEASTTPPPLSPSPVPSAHFPSSPPVDASTFRDRNAVIKGSDDEDDDDFGSDDDFPELFSNLPRVPVPVQAAGNESNIYATPKAKRRVLEFHSSPLTINTKPHKFDIKALLKHAEADEAVEEGEQRTAALIAQGSPTARDRVAANEEHTSLRDTMLDVLSDPEDSQDEGNRGRLMQAVKRTEATVSRKEWYFFDRQNQSNSTAIQVRHPFPKADATGVWAFLGPEKHRSEIFEDGLPYNVQCRMQNLPDRIFLWVLDEAGFTKSRKLQGEYIRLLGICSDQIRRLLLDDKIVGLFQDLGASERALATTSQPSGDSENGAPYPEDCRTRLRAVLRILAGTAHGSTTQTLTRTMSILLRLGIDNIIREDEAVATEYQDALLQTALAVPWRVWNNFCGNVSESLYSHTQDATLRWNAVSSIPPLHAKLVELRRRLALVFVFDDPRRAFSPPEDTFSIQSIIDRLEQADEFIVDRTNTDYVELLALSEMLSVAVGDGSPPAENISPEAVKQYNAEVDELARKIKLLWSSIHEQGAAYMSRLEVRVHLRDFERKLQHVVRTRPRPKEDIFGLNPTEDDLERPKQQQFMKRFLKTKASPRTP</sequence>
<feature type="compositionally biased region" description="Acidic residues" evidence="1">
    <location>
        <begin position="70"/>
        <end position="84"/>
    </location>
</feature>
<evidence type="ECO:0000313" key="3">
    <source>
        <dbReference type="Proteomes" id="UP000001056"/>
    </source>
</evidence>
<feature type="compositionally biased region" description="Low complexity" evidence="1">
    <location>
        <begin position="9"/>
        <end position="24"/>
    </location>
</feature>
<proteinExistence type="predicted"/>
<accession>Q2H4E0</accession>
<dbReference type="OMA" id="TLLRMSM"/>
<evidence type="ECO:0000256" key="1">
    <source>
        <dbReference type="SAM" id="MobiDB-lite"/>
    </source>
</evidence>
<dbReference type="HOGENOM" id="CLU_016938_1_0_1"/>
<dbReference type="eggNOG" id="ENOG502SAE9">
    <property type="taxonomic scope" value="Eukaryota"/>
</dbReference>
<dbReference type="VEuPathDB" id="FungiDB:CHGG_06475"/>
<reference evidence="3" key="1">
    <citation type="journal article" date="2015" name="Genome Announc.">
        <title>Draft genome sequence of the cellulolytic fungus Chaetomium globosum.</title>
        <authorList>
            <person name="Cuomo C.A."/>
            <person name="Untereiner W.A."/>
            <person name="Ma L.-J."/>
            <person name="Grabherr M."/>
            <person name="Birren B.W."/>
        </authorList>
    </citation>
    <scope>NUCLEOTIDE SEQUENCE [LARGE SCALE GENOMIC DNA]</scope>
    <source>
        <strain evidence="3">ATCC 6205 / CBS 148.51 / DSM 1962 / NBRC 6347 / NRRL 1970</strain>
    </source>
</reference>
<organism evidence="2 3">
    <name type="scientific">Chaetomium globosum (strain ATCC 6205 / CBS 148.51 / DSM 1962 / NBRC 6347 / NRRL 1970)</name>
    <name type="common">Soil fungus</name>
    <dbReference type="NCBI Taxonomy" id="306901"/>
    <lineage>
        <taxon>Eukaryota</taxon>
        <taxon>Fungi</taxon>
        <taxon>Dikarya</taxon>
        <taxon>Ascomycota</taxon>
        <taxon>Pezizomycotina</taxon>
        <taxon>Sordariomycetes</taxon>
        <taxon>Sordariomycetidae</taxon>
        <taxon>Sordariales</taxon>
        <taxon>Chaetomiaceae</taxon>
        <taxon>Chaetomium</taxon>
    </lineage>
</organism>